<dbReference type="AlphaFoldDB" id="A0A8X6XRV3"/>
<dbReference type="OrthoDB" id="6424769at2759"/>
<gene>
    <name evidence="1" type="primary">X975_19749</name>
    <name evidence="1" type="ORF">TNIN_255711</name>
</gene>
<protein>
    <submittedName>
        <fullName evidence="1">Retrovirus-related Pol polyprotein from transposon opus</fullName>
    </submittedName>
</protein>
<reference evidence="1" key="1">
    <citation type="submission" date="2020-08" db="EMBL/GenBank/DDBJ databases">
        <title>Multicomponent nature underlies the extraordinary mechanical properties of spider dragline silk.</title>
        <authorList>
            <person name="Kono N."/>
            <person name="Nakamura H."/>
            <person name="Mori M."/>
            <person name="Yoshida Y."/>
            <person name="Ohtoshi R."/>
            <person name="Malay A.D."/>
            <person name="Moran D.A.P."/>
            <person name="Tomita M."/>
            <person name="Numata K."/>
            <person name="Arakawa K."/>
        </authorList>
    </citation>
    <scope>NUCLEOTIDE SEQUENCE</scope>
</reference>
<dbReference type="EMBL" id="BMAV01011939">
    <property type="protein sequence ID" value="GFY58161.1"/>
    <property type="molecule type" value="Genomic_DNA"/>
</dbReference>
<comment type="caution">
    <text evidence="1">The sequence shown here is derived from an EMBL/GenBank/DDBJ whole genome shotgun (WGS) entry which is preliminary data.</text>
</comment>
<evidence type="ECO:0000313" key="2">
    <source>
        <dbReference type="Proteomes" id="UP000886998"/>
    </source>
</evidence>
<proteinExistence type="predicted"/>
<keyword evidence="2" id="KW-1185">Reference proteome</keyword>
<name>A0A8X6XRV3_9ARAC</name>
<sequence>MKKKVPTEVRAHLIDDWAKIKTPKVLFEKLDEYEGVQGESKRPAVPFNNKEKSYRKTLPLNTQSSLPQLERERFKAQSNAVQAEDTTKNIVTAKIGTPESTRNFLAENIDKLKVIRVKCLDDVLDRTVDSGAQFSVVRADLVKDIESTGEGKIKLVSAFGDSEVTPLRTFNIKIDDIWHDPVPITCAVSKKLVKDMLVCENAYEALLENI</sequence>
<organism evidence="1 2">
    <name type="scientific">Trichonephila inaurata madagascariensis</name>
    <dbReference type="NCBI Taxonomy" id="2747483"/>
    <lineage>
        <taxon>Eukaryota</taxon>
        <taxon>Metazoa</taxon>
        <taxon>Ecdysozoa</taxon>
        <taxon>Arthropoda</taxon>
        <taxon>Chelicerata</taxon>
        <taxon>Arachnida</taxon>
        <taxon>Araneae</taxon>
        <taxon>Araneomorphae</taxon>
        <taxon>Entelegynae</taxon>
        <taxon>Araneoidea</taxon>
        <taxon>Nephilidae</taxon>
        <taxon>Trichonephila</taxon>
        <taxon>Trichonephila inaurata</taxon>
    </lineage>
</organism>
<accession>A0A8X6XRV3</accession>
<dbReference type="Proteomes" id="UP000886998">
    <property type="component" value="Unassembled WGS sequence"/>
</dbReference>
<evidence type="ECO:0000313" key="1">
    <source>
        <dbReference type="EMBL" id="GFY58161.1"/>
    </source>
</evidence>